<evidence type="ECO:0000256" key="8">
    <source>
        <dbReference type="ARBA" id="ARBA00023239"/>
    </source>
</evidence>
<dbReference type="EC" id="4.1.1.65" evidence="11"/>
<dbReference type="NCBIfam" id="NF003678">
    <property type="entry name" value="PRK05305.1-2"/>
    <property type="match status" value="1"/>
</dbReference>
<dbReference type="KEGG" id="aace:A0U92_04765"/>
<feature type="chain" id="PRO_5023444420" description="Phosphatidylserine decarboxylase alpha chain" evidence="11">
    <location>
        <begin position="199"/>
        <end position="231"/>
    </location>
</feature>
<dbReference type="NCBIfam" id="NF003685">
    <property type="entry name" value="PRK05305.2-5"/>
    <property type="match status" value="1"/>
</dbReference>
<dbReference type="Proteomes" id="UP000188937">
    <property type="component" value="Chromosome"/>
</dbReference>
<keyword evidence="4 11" id="KW-0443">Lipid metabolism</keyword>
<comment type="catalytic activity">
    <reaction evidence="11">
        <text>a 1,2-diacyl-sn-glycero-3-phospho-L-serine + H(+) = a 1,2-diacyl-sn-glycero-3-phosphoethanolamine + CO2</text>
        <dbReference type="Rhea" id="RHEA:20828"/>
        <dbReference type="ChEBI" id="CHEBI:15378"/>
        <dbReference type="ChEBI" id="CHEBI:16526"/>
        <dbReference type="ChEBI" id="CHEBI:57262"/>
        <dbReference type="ChEBI" id="CHEBI:64612"/>
        <dbReference type="EC" id="4.1.1.65"/>
    </reaction>
</comment>
<evidence type="ECO:0000256" key="9">
    <source>
        <dbReference type="ARBA" id="ARBA00023264"/>
    </source>
</evidence>
<evidence type="ECO:0000256" key="3">
    <source>
        <dbReference type="ARBA" id="ARBA00022793"/>
    </source>
</evidence>
<dbReference type="PANTHER" id="PTHR35809">
    <property type="entry name" value="ARCHAETIDYLSERINE DECARBOXYLASE PROENZYME-RELATED"/>
    <property type="match status" value="1"/>
</dbReference>
<keyword evidence="2 11" id="KW-0444">Lipid biosynthesis</keyword>
<evidence type="ECO:0000256" key="2">
    <source>
        <dbReference type="ARBA" id="ARBA00022516"/>
    </source>
</evidence>
<keyword evidence="8 11" id="KW-0456">Lyase</keyword>
<keyword evidence="3 11" id="KW-0210">Decarboxylase</keyword>
<evidence type="ECO:0000313" key="13">
    <source>
        <dbReference type="Proteomes" id="UP000188937"/>
    </source>
</evidence>
<organism evidence="12 13">
    <name type="scientific">Acetobacter aceti</name>
    <dbReference type="NCBI Taxonomy" id="435"/>
    <lineage>
        <taxon>Bacteria</taxon>
        <taxon>Pseudomonadati</taxon>
        <taxon>Pseudomonadota</taxon>
        <taxon>Alphaproteobacteria</taxon>
        <taxon>Acetobacterales</taxon>
        <taxon>Acetobacteraceae</taxon>
        <taxon>Acetobacter</taxon>
        <taxon>Acetobacter subgen. Acetobacter</taxon>
    </lineage>
</organism>
<evidence type="ECO:0000256" key="7">
    <source>
        <dbReference type="ARBA" id="ARBA00023209"/>
    </source>
</evidence>
<keyword evidence="7 11" id="KW-0594">Phospholipid biosynthesis</keyword>
<dbReference type="AlphaFoldDB" id="A0A1U9KEL7"/>
<evidence type="ECO:0000256" key="11">
    <source>
        <dbReference type="HAMAP-Rule" id="MF_00664"/>
    </source>
</evidence>
<comment type="similarity">
    <text evidence="11">Belongs to the phosphatidylserine decarboxylase family. PSD-A subfamily.</text>
</comment>
<keyword evidence="9 11" id="KW-1208">Phospholipid metabolism</keyword>
<dbReference type="EMBL" id="CP014692">
    <property type="protein sequence ID" value="AQS84198.1"/>
    <property type="molecule type" value="Genomic_DNA"/>
</dbReference>
<comment type="subcellular location">
    <subcellularLocation>
        <location evidence="11">Cell membrane</location>
        <topology evidence="11">Peripheral membrane protein</topology>
    </subcellularLocation>
</comment>
<evidence type="ECO:0000313" key="12">
    <source>
        <dbReference type="EMBL" id="AQS84198.1"/>
    </source>
</evidence>
<proteinExistence type="inferred from homology"/>
<keyword evidence="13" id="KW-1185">Reference proteome</keyword>
<evidence type="ECO:0000256" key="4">
    <source>
        <dbReference type="ARBA" id="ARBA00023098"/>
    </source>
</evidence>
<dbReference type="GO" id="GO:0006646">
    <property type="term" value="P:phosphatidylethanolamine biosynthetic process"/>
    <property type="evidence" value="ECO:0007669"/>
    <property type="project" value="UniProtKB-UniRule"/>
</dbReference>
<dbReference type="InterPro" id="IPR033175">
    <property type="entry name" value="PSD-A"/>
</dbReference>
<reference evidence="12 13" key="1">
    <citation type="submission" date="2016-03" db="EMBL/GenBank/DDBJ databases">
        <title>Acetic acid bacteria sequencing.</title>
        <authorList>
            <person name="Brandt J."/>
            <person name="Jakob F."/>
            <person name="Vogel R.F."/>
        </authorList>
    </citation>
    <scope>NUCLEOTIDE SEQUENCE [LARGE SCALE GENOMIC DNA]</scope>
    <source>
        <strain evidence="12 13">TMW2.1153</strain>
    </source>
</reference>
<evidence type="ECO:0000256" key="1">
    <source>
        <dbReference type="ARBA" id="ARBA00022475"/>
    </source>
</evidence>
<sequence>MSLLGSLKFVLSRPHREAYPFLGASGAVTVAARYLGWRFKCPVLRAAGTAGGLFFGFCLYFFRDPERTAPAREGLVLAPADGRIVSIEKIAPPVELGMGETPVWRVATFLSVLDVHVNRMPVAGTVTRIAYHEGKFLNASLDKASTDNERNAMSITLPDGRMVAVVQIAGLIARRIVCSVKAGERLEAGERFGLIRFGSRTDVYLPPGVEPLVQVGQTMIGGETVVAKLDA</sequence>
<comment type="PTM">
    <text evidence="11">Is synthesized initially as an inactive proenzyme. Formation of the active enzyme involves a self-maturation process in which the active site pyruvoyl group is generated from an internal serine residue via an autocatalytic post-translational modification. Two non-identical subunits are generated from the proenzyme in this reaction, and the pyruvate is formed at the N-terminus of the alpha chain, which is derived from the carboxyl end of the proenzyme. The post-translation cleavage follows an unusual pathway, termed non-hydrolytic serinolysis, in which the side chain hydroxyl group of the serine supplies its oxygen atom to form the C-terminus of the beta chain, while the remainder of the serine residue undergoes an oxidative deamination to produce ammonia and the pyruvoyl prosthetic group on the alpha chain.</text>
</comment>
<dbReference type="PANTHER" id="PTHR35809:SF1">
    <property type="entry name" value="ARCHAETIDYLSERINE DECARBOXYLASE PROENZYME-RELATED"/>
    <property type="match status" value="1"/>
</dbReference>
<comment type="pathway">
    <text evidence="11">Phospholipid metabolism; phosphatidylethanolamine biosynthesis; phosphatidylethanolamine from CDP-diacylglycerol: step 2/2.</text>
</comment>
<evidence type="ECO:0000256" key="6">
    <source>
        <dbReference type="ARBA" id="ARBA00023145"/>
    </source>
</evidence>
<dbReference type="STRING" id="435.A0U92_04765"/>
<keyword evidence="5 11" id="KW-0472">Membrane</keyword>
<dbReference type="OrthoDB" id="9790893at2"/>
<protein>
    <recommendedName>
        <fullName evidence="11">Phosphatidylserine decarboxylase proenzyme</fullName>
        <ecNumber evidence="11">4.1.1.65</ecNumber>
    </recommendedName>
    <component>
        <recommendedName>
            <fullName evidence="11">Phosphatidylserine decarboxylase alpha chain</fullName>
        </recommendedName>
    </component>
    <component>
        <recommendedName>
            <fullName evidence="11">Phosphatidylserine decarboxylase beta chain</fullName>
        </recommendedName>
    </component>
</protein>
<feature type="site" description="Cleavage (non-hydrolytic); by autocatalysis" evidence="11">
    <location>
        <begin position="198"/>
        <end position="199"/>
    </location>
</feature>
<name>A0A1U9KEL7_ACEAC</name>
<dbReference type="InterPro" id="IPR003817">
    <property type="entry name" value="PS_Dcarbxylase"/>
</dbReference>
<feature type="chain" id="PRO_5023444419" description="Phosphatidylserine decarboxylase beta chain" evidence="11">
    <location>
        <begin position="1"/>
        <end position="198"/>
    </location>
</feature>
<feature type="modified residue" description="Pyruvic acid (Ser); by autocatalysis" evidence="11">
    <location>
        <position position="199"/>
    </location>
</feature>
<comment type="cofactor">
    <cofactor evidence="11">
        <name>pyruvate</name>
        <dbReference type="ChEBI" id="CHEBI:15361"/>
    </cofactor>
    <text evidence="11">Binds 1 pyruvoyl group covalently per subunit.</text>
</comment>
<accession>A0A1U9KEL7</accession>
<dbReference type="GO" id="GO:0004609">
    <property type="term" value="F:phosphatidylserine decarboxylase activity"/>
    <property type="evidence" value="ECO:0007669"/>
    <property type="project" value="UniProtKB-UniRule"/>
</dbReference>
<evidence type="ECO:0000256" key="10">
    <source>
        <dbReference type="ARBA" id="ARBA00023317"/>
    </source>
</evidence>
<comment type="function">
    <text evidence="11">Catalyzes the formation of phosphatidylethanolamine (PtdEtn) from phosphatidylserine (PtdSer).</text>
</comment>
<keyword evidence="1 11" id="KW-1003">Cell membrane</keyword>
<dbReference type="RefSeq" id="WP_077812240.1">
    <property type="nucleotide sequence ID" value="NZ_CP014692.1"/>
</dbReference>
<dbReference type="eggNOG" id="COG0688">
    <property type="taxonomic scope" value="Bacteria"/>
</dbReference>
<feature type="active site" description="Schiff-base intermediate with substrate; via pyruvic acid" evidence="11">
    <location>
        <position position="199"/>
    </location>
</feature>
<gene>
    <name evidence="11" type="primary">psd</name>
    <name evidence="12" type="ORF">A0U92_04765</name>
</gene>
<keyword evidence="10 11" id="KW-0670">Pyruvate</keyword>
<keyword evidence="6 11" id="KW-0865">Zymogen</keyword>
<comment type="subunit">
    <text evidence="11">Heterodimer of a large membrane-associated beta subunit and a small pyruvoyl-containing alpha subunit.</text>
</comment>
<dbReference type="NCBIfam" id="NF003679">
    <property type="entry name" value="PRK05305.1-3"/>
    <property type="match status" value="1"/>
</dbReference>
<dbReference type="UniPathway" id="UPA00558">
    <property type="reaction ID" value="UER00616"/>
</dbReference>
<dbReference type="Pfam" id="PF02666">
    <property type="entry name" value="PS_Dcarbxylase"/>
    <property type="match status" value="1"/>
</dbReference>
<dbReference type="HAMAP" id="MF_00664">
    <property type="entry name" value="PS_decarb_PSD_A"/>
    <property type="match status" value="1"/>
</dbReference>
<evidence type="ECO:0000256" key="5">
    <source>
        <dbReference type="ARBA" id="ARBA00023136"/>
    </source>
</evidence>
<dbReference type="GO" id="GO:0005886">
    <property type="term" value="C:plasma membrane"/>
    <property type="evidence" value="ECO:0007669"/>
    <property type="project" value="UniProtKB-SubCell"/>
</dbReference>